<dbReference type="RefSeq" id="WP_110324288.1">
    <property type="nucleotide sequence ID" value="NZ_QJKD01000010.1"/>
</dbReference>
<gene>
    <name evidence="8" type="ORF">DFR60_110167</name>
</gene>
<evidence type="ECO:0000256" key="4">
    <source>
        <dbReference type="ARBA" id="ARBA00023139"/>
    </source>
</evidence>
<keyword evidence="2 7" id="KW-0732">Signal</keyword>
<evidence type="ECO:0000256" key="6">
    <source>
        <dbReference type="SAM" id="MobiDB-lite"/>
    </source>
</evidence>
<dbReference type="PANTHER" id="PTHR43649">
    <property type="entry name" value="ARABINOSE-BINDING PROTEIN-RELATED"/>
    <property type="match status" value="1"/>
</dbReference>
<keyword evidence="3" id="KW-0472">Membrane</keyword>
<evidence type="ECO:0000313" key="8">
    <source>
        <dbReference type="EMBL" id="PXX51460.1"/>
    </source>
</evidence>
<feature type="signal peptide" evidence="7">
    <location>
        <begin position="1"/>
        <end position="21"/>
    </location>
</feature>
<feature type="compositionally biased region" description="Polar residues" evidence="6">
    <location>
        <begin position="25"/>
        <end position="40"/>
    </location>
</feature>
<organism evidence="8 9">
    <name type="scientific">Hungatella effluvii</name>
    <dbReference type="NCBI Taxonomy" id="1096246"/>
    <lineage>
        <taxon>Bacteria</taxon>
        <taxon>Bacillati</taxon>
        <taxon>Bacillota</taxon>
        <taxon>Clostridia</taxon>
        <taxon>Lachnospirales</taxon>
        <taxon>Lachnospiraceae</taxon>
        <taxon>Hungatella</taxon>
    </lineage>
</organism>
<dbReference type="Proteomes" id="UP000248057">
    <property type="component" value="Unassembled WGS sequence"/>
</dbReference>
<dbReference type="PANTHER" id="PTHR43649:SF33">
    <property type="entry name" value="POLYGALACTURONAN_RHAMNOGALACTURONAN-BINDING PROTEIN YTCQ"/>
    <property type="match status" value="1"/>
</dbReference>
<keyword evidence="5" id="KW-0449">Lipoprotein</keyword>
<reference evidence="8 9" key="1">
    <citation type="submission" date="2018-05" db="EMBL/GenBank/DDBJ databases">
        <title>Genomic Encyclopedia of Type Strains, Phase IV (KMG-IV): sequencing the most valuable type-strain genomes for metagenomic binning, comparative biology and taxonomic classification.</title>
        <authorList>
            <person name="Goeker M."/>
        </authorList>
    </citation>
    <scope>NUCLEOTIDE SEQUENCE [LARGE SCALE GENOMIC DNA]</scope>
    <source>
        <strain evidence="8 9">DSM 24995</strain>
    </source>
</reference>
<proteinExistence type="predicted"/>
<dbReference type="InterPro" id="IPR050490">
    <property type="entry name" value="Bact_solute-bd_prot1"/>
</dbReference>
<keyword evidence="4" id="KW-0564">Palmitate</keyword>
<dbReference type="InterPro" id="IPR006059">
    <property type="entry name" value="SBP"/>
</dbReference>
<evidence type="ECO:0000313" key="9">
    <source>
        <dbReference type="Proteomes" id="UP000248057"/>
    </source>
</evidence>
<protein>
    <submittedName>
        <fullName evidence="8">ABC-type glycerol-3-phosphate transport system substrate-binding protein</fullName>
    </submittedName>
</protein>
<dbReference type="SUPFAM" id="SSF53850">
    <property type="entry name" value="Periplasmic binding protein-like II"/>
    <property type="match status" value="1"/>
</dbReference>
<comment type="caution">
    <text evidence="8">The sequence shown here is derived from an EMBL/GenBank/DDBJ whole genome shotgun (WGS) entry which is preliminary data.</text>
</comment>
<keyword evidence="9" id="KW-1185">Reference proteome</keyword>
<feature type="region of interest" description="Disordered" evidence="6">
    <location>
        <begin position="25"/>
        <end position="44"/>
    </location>
</feature>
<accession>A0A2V3Y0M7</accession>
<dbReference type="AlphaFoldDB" id="A0A2V3Y0M7"/>
<dbReference type="GeneID" id="86063027"/>
<evidence type="ECO:0000256" key="1">
    <source>
        <dbReference type="ARBA" id="ARBA00022475"/>
    </source>
</evidence>
<evidence type="ECO:0000256" key="3">
    <source>
        <dbReference type="ARBA" id="ARBA00023136"/>
    </source>
</evidence>
<sequence>MKKRGLAMGIAVVLGCMSLTGCGGSSNETKNGETAETTMSGAEAKEEGEIELTMMGGAHLVSVAEIVLRDYLTEHPNVKINFEKYSYAEYPTKMKLQLSNDESTPDIMIVHDLYAPQFAKAGYLVDLSDMFTEGEVLPVMDPVIMDGKVYGIPNQVTNQYVFMYRQDIYDELGLTTPKTFDDYFNQAVMLKENGYYAGAFDPADSGCNEVFQNFIYMLGGQVLDSEGNVSLDKGKEALELMKKCYDAGIWHTSQQGNSEAYWTAFNAGKIAAFPSVAAHAAYYVTNVDPNGQGGYGHLAIAEPMKFAENGRETYINNTEYYTINKNTKHLEAAKDVVRYLALTKEAAEKFSNVNEDGVMAQYATGCMEGIRAIAASRDNGWEAFGGEPVVSELAEILLNTDPDIPFVDERSNEMNNVLSEIIGEMFLNGVYTPETAVEVMKQKLNDI</sequence>
<feature type="chain" id="PRO_5039208419" evidence="7">
    <location>
        <begin position="22"/>
        <end position="447"/>
    </location>
</feature>
<evidence type="ECO:0000256" key="7">
    <source>
        <dbReference type="SAM" id="SignalP"/>
    </source>
</evidence>
<evidence type="ECO:0000256" key="5">
    <source>
        <dbReference type="ARBA" id="ARBA00023288"/>
    </source>
</evidence>
<name>A0A2V3Y0M7_9FIRM</name>
<dbReference type="PROSITE" id="PS51257">
    <property type="entry name" value="PROKAR_LIPOPROTEIN"/>
    <property type="match status" value="1"/>
</dbReference>
<keyword evidence="1" id="KW-1003">Cell membrane</keyword>
<dbReference type="Pfam" id="PF01547">
    <property type="entry name" value="SBP_bac_1"/>
    <property type="match status" value="1"/>
</dbReference>
<evidence type="ECO:0000256" key="2">
    <source>
        <dbReference type="ARBA" id="ARBA00022729"/>
    </source>
</evidence>
<dbReference type="Gene3D" id="3.40.190.10">
    <property type="entry name" value="Periplasmic binding protein-like II"/>
    <property type="match status" value="1"/>
</dbReference>
<dbReference type="EMBL" id="QJKD01000010">
    <property type="protein sequence ID" value="PXX51460.1"/>
    <property type="molecule type" value="Genomic_DNA"/>
</dbReference>